<evidence type="ECO:0000256" key="2">
    <source>
        <dbReference type="ARBA" id="ARBA00022884"/>
    </source>
</evidence>
<name>A0A8H7BUV5_9FUNG</name>
<sequence length="526" mass="57640">MKRTSDFLNQNNPDINKKPKFSQASYGDMYTQYAGMNPATAMMMGTQYSASPAMSNAFPQAAASGPFPMGQFPAANGSMYNYTGTQAMLGTQFGGNMNSGFSSTFSPTAAAAMVGRQNVEVSRTIYLGNVPKDASATEILNSVKTGAIESIKILPEKNCAFLSFVDPTSAQAFYQEHLVKKLTVQGTELKIGWGKPSPIPSSIQLAIQNGATRNVYLGQLDASVTEESLREEMSKFGPIDQVKVLPEKNIGFVHFTSIAAAVKAVTTLPTESTWASRRVNYGKDRCAYVPKTGQQQQQQSGQYAFGFQHPLQGTFNFDPYNAANPAASMMTQAYTGMTGSNLPRTLYLGSIPPEATCEDLCNSIRGGILFQIRYFAEKHIAFVTFVEPAAAMSVHNQGNFTGLFVKSRRIRVGWGKPMAIPPAVLMAVQQGATRNIYIGGIEDNITEEKLRRDFEEYGDIELINTLREKNCAFVNFTSISNAMKALQGIKQKEEYSGYKINYGKDRCGNPPRRLNPDRVTEENEQA</sequence>
<dbReference type="InterPro" id="IPR012677">
    <property type="entry name" value="Nucleotide-bd_a/b_plait_sf"/>
</dbReference>
<keyword evidence="2 3" id="KW-0694">RNA-binding</keyword>
<proteinExistence type="predicted"/>
<dbReference type="SMART" id="SM00360">
    <property type="entry name" value="RRM"/>
    <property type="match status" value="4"/>
</dbReference>
<dbReference type="GO" id="GO:0010494">
    <property type="term" value="C:cytoplasmic stress granule"/>
    <property type="evidence" value="ECO:0007669"/>
    <property type="project" value="TreeGrafter"/>
</dbReference>
<dbReference type="GO" id="GO:0000398">
    <property type="term" value="P:mRNA splicing, via spliceosome"/>
    <property type="evidence" value="ECO:0007669"/>
    <property type="project" value="TreeGrafter"/>
</dbReference>
<dbReference type="Proteomes" id="UP000605846">
    <property type="component" value="Unassembled WGS sequence"/>
</dbReference>
<reference evidence="6" key="1">
    <citation type="submission" date="2020-01" db="EMBL/GenBank/DDBJ databases">
        <title>Genome Sequencing of Three Apophysomyces-Like Fungal Strains Confirms a Novel Fungal Genus in the Mucoromycota with divergent Burkholderia-like Endosymbiotic Bacteria.</title>
        <authorList>
            <person name="Stajich J.E."/>
            <person name="Macias A.M."/>
            <person name="Carter-House D."/>
            <person name="Lovett B."/>
            <person name="Kasson L.R."/>
            <person name="Berry K."/>
            <person name="Grigoriev I."/>
            <person name="Chang Y."/>
            <person name="Spatafora J."/>
            <person name="Kasson M.T."/>
        </authorList>
    </citation>
    <scope>NUCLEOTIDE SEQUENCE</scope>
    <source>
        <strain evidence="6">NRRL A-21654</strain>
    </source>
</reference>
<dbReference type="InterPro" id="IPR035979">
    <property type="entry name" value="RBD_domain_sf"/>
</dbReference>
<comment type="caution">
    <text evidence="6">The sequence shown here is derived from an EMBL/GenBank/DDBJ whole genome shotgun (WGS) entry which is preliminary data.</text>
</comment>
<dbReference type="SUPFAM" id="SSF54928">
    <property type="entry name" value="RNA-binding domain, RBD"/>
    <property type="match status" value="3"/>
</dbReference>
<feature type="compositionally biased region" description="Basic and acidic residues" evidence="4">
    <location>
        <begin position="514"/>
        <end position="526"/>
    </location>
</feature>
<dbReference type="PANTHER" id="PTHR14089">
    <property type="entry name" value="PRE-MRNA-SPLICING FACTOR RBM22"/>
    <property type="match status" value="1"/>
</dbReference>
<protein>
    <recommendedName>
        <fullName evidence="5">RRM domain-containing protein</fullName>
    </recommendedName>
</protein>
<feature type="compositionally biased region" description="Polar residues" evidence="4">
    <location>
        <begin position="1"/>
        <end position="14"/>
    </location>
</feature>
<keyword evidence="1" id="KW-0677">Repeat</keyword>
<dbReference type="InterPro" id="IPR000504">
    <property type="entry name" value="RRM_dom"/>
</dbReference>
<dbReference type="InterPro" id="IPR039171">
    <property type="entry name" value="Cwc2/Slt11"/>
</dbReference>
<evidence type="ECO:0000313" key="7">
    <source>
        <dbReference type="Proteomes" id="UP000605846"/>
    </source>
</evidence>
<feature type="domain" description="RRM" evidence="5">
    <location>
        <begin position="344"/>
        <end position="417"/>
    </location>
</feature>
<dbReference type="GO" id="GO:0010468">
    <property type="term" value="P:regulation of gene expression"/>
    <property type="evidence" value="ECO:0007669"/>
    <property type="project" value="UniProtKB-ARBA"/>
</dbReference>
<organism evidence="6 7">
    <name type="scientific">Apophysomyces ossiformis</name>
    <dbReference type="NCBI Taxonomy" id="679940"/>
    <lineage>
        <taxon>Eukaryota</taxon>
        <taxon>Fungi</taxon>
        <taxon>Fungi incertae sedis</taxon>
        <taxon>Mucoromycota</taxon>
        <taxon>Mucoromycotina</taxon>
        <taxon>Mucoromycetes</taxon>
        <taxon>Mucorales</taxon>
        <taxon>Mucorineae</taxon>
        <taxon>Mucoraceae</taxon>
        <taxon>Apophysomyces</taxon>
    </lineage>
</organism>
<feature type="domain" description="RRM" evidence="5">
    <location>
        <begin position="434"/>
        <end position="504"/>
    </location>
</feature>
<dbReference type="OrthoDB" id="6407164at2759"/>
<dbReference type="Pfam" id="PF00076">
    <property type="entry name" value="RRM_1"/>
    <property type="match status" value="2"/>
</dbReference>
<dbReference type="PANTHER" id="PTHR14089:SF8">
    <property type="entry name" value="RNA-BINDING PROTEIN MRN1"/>
    <property type="match status" value="1"/>
</dbReference>
<dbReference type="FunFam" id="3.30.70.330:FF:000120">
    <property type="entry name" value="Negative regulator of differentiation 1"/>
    <property type="match status" value="2"/>
</dbReference>
<feature type="region of interest" description="Disordered" evidence="4">
    <location>
        <begin position="1"/>
        <end position="20"/>
    </location>
</feature>
<dbReference type="EMBL" id="JABAYA010000010">
    <property type="protein sequence ID" value="KAF7731450.1"/>
    <property type="molecule type" value="Genomic_DNA"/>
</dbReference>
<feature type="domain" description="RRM" evidence="5">
    <location>
        <begin position="123"/>
        <end position="196"/>
    </location>
</feature>
<evidence type="ECO:0000256" key="4">
    <source>
        <dbReference type="SAM" id="MobiDB-lite"/>
    </source>
</evidence>
<dbReference type="GO" id="GO:0003729">
    <property type="term" value="F:mRNA binding"/>
    <property type="evidence" value="ECO:0007669"/>
    <property type="project" value="TreeGrafter"/>
</dbReference>
<accession>A0A8H7BUV5</accession>
<evidence type="ECO:0000256" key="1">
    <source>
        <dbReference type="ARBA" id="ARBA00022737"/>
    </source>
</evidence>
<evidence type="ECO:0000259" key="5">
    <source>
        <dbReference type="PROSITE" id="PS50102"/>
    </source>
</evidence>
<dbReference type="PROSITE" id="PS50102">
    <property type="entry name" value="RRM"/>
    <property type="match status" value="4"/>
</dbReference>
<evidence type="ECO:0000313" key="6">
    <source>
        <dbReference type="EMBL" id="KAF7731450.1"/>
    </source>
</evidence>
<dbReference type="GO" id="GO:0051252">
    <property type="term" value="P:regulation of RNA metabolic process"/>
    <property type="evidence" value="ECO:0007669"/>
    <property type="project" value="UniProtKB-ARBA"/>
</dbReference>
<feature type="region of interest" description="Disordered" evidence="4">
    <location>
        <begin position="504"/>
        <end position="526"/>
    </location>
</feature>
<keyword evidence="7" id="KW-1185">Reference proteome</keyword>
<dbReference type="AlphaFoldDB" id="A0A8H7BUV5"/>
<gene>
    <name evidence="6" type="ORF">EC973_000258</name>
</gene>
<dbReference type="Gene3D" id="3.30.70.330">
    <property type="match status" value="4"/>
</dbReference>
<evidence type="ECO:0000256" key="3">
    <source>
        <dbReference type="PROSITE-ProRule" id="PRU00176"/>
    </source>
</evidence>
<feature type="domain" description="RRM" evidence="5">
    <location>
        <begin position="213"/>
        <end position="286"/>
    </location>
</feature>